<name>A0A0E0ER86_9ORYZ</name>
<reference evidence="1" key="1">
    <citation type="submission" date="2015-04" db="UniProtKB">
        <authorList>
            <consortium name="EnsemblPlants"/>
        </authorList>
    </citation>
    <scope>IDENTIFICATION</scope>
</reference>
<accession>A0A0E0ER86</accession>
<dbReference type="EnsemblPlants" id="OMERI09G05580.1">
    <property type="protein sequence ID" value="OMERI09G05580.1"/>
    <property type="gene ID" value="OMERI09G05580"/>
</dbReference>
<dbReference type="Gramene" id="OMERI09G05580.1">
    <property type="protein sequence ID" value="OMERI09G05580.1"/>
    <property type="gene ID" value="OMERI09G05580"/>
</dbReference>
<dbReference type="Proteomes" id="UP000008021">
    <property type="component" value="Chromosome 9"/>
</dbReference>
<protein>
    <submittedName>
        <fullName evidence="1">Uncharacterized protein</fullName>
    </submittedName>
</protein>
<proteinExistence type="predicted"/>
<dbReference type="HOGENOM" id="CLU_2626125_0_0_1"/>
<evidence type="ECO:0000313" key="1">
    <source>
        <dbReference type="EnsemblPlants" id="OMERI09G05580.1"/>
    </source>
</evidence>
<evidence type="ECO:0000313" key="2">
    <source>
        <dbReference type="Proteomes" id="UP000008021"/>
    </source>
</evidence>
<keyword evidence="2" id="KW-1185">Reference proteome</keyword>
<reference evidence="1" key="2">
    <citation type="submission" date="2018-05" db="EMBL/GenBank/DDBJ databases">
        <title>OmerRS3 (Oryza meridionalis Reference Sequence Version 3).</title>
        <authorList>
            <person name="Zhang J."/>
            <person name="Kudrna D."/>
            <person name="Lee S."/>
            <person name="Talag J."/>
            <person name="Welchert J."/>
            <person name="Wing R.A."/>
        </authorList>
    </citation>
    <scope>NUCLEOTIDE SEQUENCE [LARGE SCALE GENOMIC DNA]</scope>
    <source>
        <strain evidence="1">cv. OR44</strain>
    </source>
</reference>
<dbReference type="AlphaFoldDB" id="A0A0E0ER86"/>
<sequence length="78" mass="8150">MPSGVVTLLRALLRYPSSLGKELWVKSQFFGWMTAASFGVVTLVGACQPILATAGLLPAIPATLAAADQVVLLQLPVL</sequence>
<organism evidence="1">
    <name type="scientific">Oryza meridionalis</name>
    <dbReference type="NCBI Taxonomy" id="40149"/>
    <lineage>
        <taxon>Eukaryota</taxon>
        <taxon>Viridiplantae</taxon>
        <taxon>Streptophyta</taxon>
        <taxon>Embryophyta</taxon>
        <taxon>Tracheophyta</taxon>
        <taxon>Spermatophyta</taxon>
        <taxon>Magnoliopsida</taxon>
        <taxon>Liliopsida</taxon>
        <taxon>Poales</taxon>
        <taxon>Poaceae</taxon>
        <taxon>BOP clade</taxon>
        <taxon>Oryzoideae</taxon>
        <taxon>Oryzeae</taxon>
        <taxon>Oryzinae</taxon>
        <taxon>Oryza</taxon>
    </lineage>
</organism>